<evidence type="ECO:0000256" key="2">
    <source>
        <dbReference type="ARBA" id="ARBA00022525"/>
    </source>
</evidence>
<accession>A0A8T0EX00</accession>
<keyword evidence="3" id="KW-0812">Transmembrane</keyword>
<keyword evidence="3" id="KW-0472">Membrane</keyword>
<sequence length="111" mass="12478">MTFVSHTVLAGVFLIVYFAICCCGYSYLQPVKYGDGECIDDDWEIHPVGSVWYDTTKCEQLECVYYGDVLYIQGYGCGKIGHPKECWLVPGKGPNYPSCCPQVQCLEGIIW</sequence>
<dbReference type="Proteomes" id="UP000807504">
    <property type="component" value="Unassembled WGS sequence"/>
</dbReference>
<dbReference type="AlphaFoldDB" id="A0A8T0EX00"/>
<keyword evidence="6" id="KW-1185">Reference proteome</keyword>
<protein>
    <submittedName>
        <fullName evidence="5">U-scoloptoxin(16)-Sm3a like protein</fullName>
    </submittedName>
</protein>
<dbReference type="EMBL" id="JABXBU010001863">
    <property type="protein sequence ID" value="KAF8782863.1"/>
    <property type="molecule type" value="Genomic_DNA"/>
</dbReference>
<dbReference type="GO" id="GO:0005576">
    <property type="term" value="C:extracellular region"/>
    <property type="evidence" value="ECO:0007669"/>
    <property type="project" value="UniProtKB-SubCell"/>
</dbReference>
<keyword evidence="2" id="KW-0964">Secreted</keyword>
<organism evidence="5 6">
    <name type="scientific">Argiope bruennichi</name>
    <name type="common">Wasp spider</name>
    <name type="synonym">Aranea bruennichi</name>
    <dbReference type="NCBI Taxonomy" id="94029"/>
    <lineage>
        <taxon>Eukaryota</taxon>
        <taxon>Metazoa</taxon>
        <taxon>Ecdysozoa</taxon>
        <taxon>Arthropoda</taxon>
        <taxon>Chelicerata</taxon>
        <taxon>Arachnida</taxon>
        <taxon>Araneae</taxon>
        <taxon>Araneomorphae</taxon>
        <taxon>Entelegynae</taxon>
        <taxon>Araneoidea</taxon>
        <taxon>Araneidae</taxon>
        <taxon>Argiope</taxon>
    </lineage>
</organism>
<dbReference type="InterPro" id="IPR029277">
    <property type="entry name" value="SVWC_dom"/>
</dbReference>
<comment type="subcellular location">
    <subcellularLocation>
        <location evidence="1">Secreted</location>
    </subcellularLocation>
</comment>
<dbReference type="Pfam" id="PF15430">
    <property type="entry name" value="SVWC"/>
    <property type="match status" value="1"/>
</dbReference>
<feature type="transmembrane region" description="Helical" evidence="3">
    <location>
        <begin position="6"/>
        <end position="28"/>
    </location>
</feature>
<name>A0A8T0EX00_ARGBR</name>
<evidence type="ECO:0000313" key="5">
    <source>
        <dbReference type="EMBL" id="KAF8782863.1"/>
    </source>
</evidence>
<reference evidence="5" key="2">
    <citation type="submission" date="2020-06" db="EMBL/GenBank/DDBJ databases">
        <authorList>
            <person name="Sheffer M."/>
        </authorList>
    </citation>
    <scope>NUCLEOTIDE SEQUENCE</scope>
</reference>
<evidence type="ECO:0000313" key="6">
    <source>
        <dbReference type="Proteomes" id="UP000807504"/>
    </source>
</evidence>
<reference evidence="5" key="1">
    <citation type="journal article" date="2020" name="bioRxiv">
        <title>Chromosome-level reference genome of the European wasp spider Argiope bruennichi: a resource for studies on range expansion and evolutionary adaptation.</title>
        <authorList>
            <person name="Sheffer M.M."/>
            <person name="Hoppe A."/>
            <person name="Krehenwinkel H."/>
            <person name="Uhl G."/>
            <person name="Kuss A.W."/>
            <person name="Jensen L."/>
            <person name="Jensen C."/>
            <person name="Gillespie R.G."/>
            <person name="Hoff K.J."/>
            <person name="Prost S."/>
        </authorList>
    </citation>
    <scope>NUCLEOTIDE SEQUENCE</scope>
</reference>
<evidence type="ECO:0000256" key="1">
    <source>
        <dbReference type="ARBA" id="ARBA00004613"/>
    </source>
</evidence>
<keyword evidence="3" id="KW-1133">Transmembrane helix</keyword>
<comment type="caution">
    <text evidence="5">The sequence shown here is derived from an EMBL/GenBank/DDBJ whole genome shotgun (WGS) entry which is preliminary data.</text>
</comment>
<evidence type="ECO:0000256" key="3">
    <source>
        <dbReference type="SAM" id="Phobius"/>
    </source>
</evidence>
<evidence type="ECO:0000259" key="4">
    <source>
        <dbReference type="Pfam" id="PF15430"/>
    </source>
</evidence>
<dbReference type="OMA" id="DDEWISH"/>
<dbReference type="OrthoDB" id="6409003at2759"/>
<gene>
    <name evidence="5" type="ORF">HNY73_013097</name>
</gene>
<proteinExistence type="predicted"/>
<feature type="domain" description="Single" evidence="4">
    <location>
        <begin position="38"/>
        <end position="105"/>
    </location>
</feature>